<dbReference type="EMBL" id="JACHGT010000023">
    <property type="protein sequence ID" value="MBB6039557.1"/>
    <property type="molecule type" value="Genomic_DNA"/>
</dbReference>
<organism evidence="2 3">
    <name type="scientific">Phytomonospora endophytica</name>
    <dbReference type="NCBI Taxonomy" id="714109"/>
    <lineage>
        <taxon>Bacteria</taxon>
        <taxon>Bacillati</taxon>
        <taxon>Actinomycetota</taxon>
        <taxon>Actinomycetes</taxon>
        <taxon>Micromonosporales</taxon>
        <taxon>Micromonosporaceae</taxon>
        <taxon>Phytomonospora</taxon>
    </lineage>
</organism>
<dbReference type="Pfam" id="PF13560">
    <property type="entry name" value="HTH_31"/>
    <property type="match status" value="1"/>
</dbReference>
<evidence type="ECO:0000313" key="2">
    <source>
        <dbReference type="EMBL" id="MBB6039557.1"/>
    </source>
</evidence>
<gene>
    <name evidence="2" type="ORF">HNR73_007454</name>
</gene>
<accession>A0A841G1M9</accession>
<reference evidence="2 3" key="1">
    <citation type="submission" date="2020-08" db="EMBL/GenBank/DDBJ databases">
        <title>Genomic Encyclopedia of Type Strains, Phase IV (KMG-IV): sequencing the most valuable type-strain genomes for metagenomic binning, comparative biology and taxonomic classification.</title>
        <authorList>
            <person name="Goeker M."/>
        </authorList>
    </citation>
    <scope>NUCLEOTIDE SEQUENCE [LARGE SCALE GENOMIC DNA]</scope>
    <source>
        <strain evidence="2 3">YIM 65646</strain>
    </source>
</reference>
<dbReference type="AlphaFoldDB" id="A0A841G1M9"/>
<dbReference type="Proteomes" id="UP000548476">
    <property type="component" value="Unassembled WGS sequence"/>
</dbReference>
<dbReference type="RefSeq" id="WP_184792644.1">
    <property type="nucleotide sequence ID" value="NZ_BONT01000089.1"/>
</dbReference>
<sequence length="211" mass="23634">MARPYTPLGSGPLHEFAQQLRELKGRTGLSFVQLADGAPCSMATLSRAARGERLPYWPTVKVFVEVCGRNLGYTEKQIETEIEIDEWQARHEIADAAVREITRLKAQHLLDTRRLSQMADVIARTHRSSRPAPHTQFAAALRTQQLSVGMINEQLARRAGFSLLDVFRILSGGVLPSWATTRRLAAVTNADLAVLKPLWEQERENLTHRSG</sequence>
<dbReference type="SMART" id="SM00530">
    <property type="entry name" value="HTH_XRE"/>
    <property type="match status" value="2"/>
</dbReference>
<dbReference type="InterPro" id="IPR010982">
    <property type="entry name" value="Lambda_DNA-bd_dom_sf"/>
</dbReference>
<dbReference type="InterPro" id="IPR001387">
    <property type="entry name" value="Cro/C1-type_HTH"/>
</dbReference>
<name>A0A841G1M9_9ACTN</name>
<feature type="domain" description="HTH cro/C1-type" evidence="1">
    <location>
        <begin position="136"/>
        <end position="195"/>
    </location>
</feature>
<keyword evidence="3" id="KW-1185">Reference proteome</keyword>
<proteinExistence type="predicted"/>
<protein>
    <submittedName>
        <fullName evidence="2">Transcriptional regulator with XRE-family HTH domain</fullName>
    </submittedName>
</protein>
<dbReference type="SUPFAM" id="SSF47413">
    <property type="entry name" value="lambda repressor-like DNA-binding domains"/>
    <property type="match status" value="2"/>
</dbReference>
<evidence type="ECO:0000313" key="3">
    <source>
        <dbReference type="Proteomes" id="UP000548476"/>
    </source>
</evidence>
<evidence type="ECO:0000259" key="1">
    <source>
        <dbReference type="SMART" id="SM00530"/>
    </source>
</evidence>
<feature type="domain" description="HTH cro/C1-type" evidence="1">
    <location>
        <begin position="19"/>
        <end position="74"/>
    </location>
</feature>
<dbReference type="GO" id="GO:0003677">
    <property type="term" value="F:DNA binding"/>
    <property type="evidence" value="ECO:0007669"/>
    <property type="project" value="InterPro"/>
</dbReference>
<comment type="caution">
    <text evidence="2">The sequence shown here is derived from an EMBL/GenBank/DDBJ whole genome shotgun (WGS) entry which is preliminary data.</text>
</comment>